<reference evidence="1 2" key="1">
    <citation type="submission" date="2019-04" db="EMBL/GenBank/DDBJ databases">
        <authorList>
            <person name="Poehlein A."/>
            <person name="Bengelsdorf F.R."/>
            <person name="Duerre P."/>
            <person name="Daniel R."/>
        </authorList>
    </citation>
    <scope>NUCLEOTIDE SEQUENCE [LARGE SCALE GENOMIC DNA]</scope>
    <source>
        <strain evidence="1 2">BS-1</strain>
    </source>
</reference>
<dbReference type="Proteomes" id="UP000297714">
    <property type="component" value="Unassembled WGS sequence"/>
</dbReference>
<evidence type="ECO:0000313" key="2">
    <source>
        <dbReference type="Proteomes" id="UP000297714"/>
    </source>
</evidence>
<proteinExistence type="predicted"/>
<comment type="caution">
    <text evidence="1">The sequence shown here is derived from an EMBL/GenBank/DDBJ whole genome shotgun (WGS) entry which is preliminary data.</text>
</comment>
<gene>
    <name evidence="1" type="ORF">CAGA_23520</name>
</gene>
<dbReference type="AlphaFoldDB" id="A0A4Z0Y991"/>
<organism evidence="1 2">
    <name type="scientific">Caproiciproducens galactitolivorans</name>
    <dbReference type="NCBI Taxonomy" id="642589"/>
    <lineage>
        <taxon>Bacteria</taxon>
        <taxon>Bacillati</taxon>
        <taxon>Bacillota</taxon>
        <taxon>Clostridia</taxon>
        <taxon>Eubacteriales</taxon>
        <taxon>Acutalibacteraceae</taxon>
        <taxon>Caproiciproducens</taxon>
    </lineage>
</organism>
<sequence length="188" mass="21003">MYAEIGGSDGAMHKFNAGTEIGYSDGANHKIKLIEIGGADGTNHIVWRRNPGDFFEYIPSNYAGTHEYYDHGDYLYGNLTGRVPSNTDTNRAVLCYIIAGLNAGDVVEVIWSASAGYIYSNNYMRSWNTNNIILDQYYGTEDFTDQKNTITMSQGGVVTIGIDHGSTRLMERWFKISQIKINGEIQYP</sequence>
<dbReference type="RefSeq" id="WP_135661007.1">
    <property type="nucleotide sequence ID" value="NZ_SRMQ01000016.1"/>
</dbReference>
<dbReference type="EMBL" id="SRMQ01000016">
    <property type="protein sequence ID" value="TGJ75473.1"/>
    <property type="molecule type" value="Genomic_DNA"/>
</dbReference>
<protein>
    <submittedName>
        <fullName evidence="1">Uncharacterized protein</fullName>
    </submittedName>
</protein>
<name>A0A4Z0Y991_9FIRM</name>
<accession>A0A4Z0Y991</accession>
<evidence type="ECO:0000313" key="1">
    <source>
        <dbReference type="EMBL" id="TGJ75473.1"/>
    </source>
</evidence>
<keyword evidence="2" id="KW-1185">Reference proteome</keyword>